<keyword evidence="3 6" id="KW-0812">Transmembrane</keyword>
<reference evidence="9" key="1">
    <citation type="submission" date="2015-07" db="EMBL/GenBank/DDBJ databases">
        <title>Whole genome sequence of an Ensifer adhaerens strain isolated from a cave pool in the Wind Cave National Park.</title>
        <authorList>
            <person name="Eng W.W.H."/>
            <person name="Gan H.M."/>
            <person name="Barton H.A."/>
            <person name="Savka M.A."/>
        </authorList>
    </citation>
    <scope>NUCLEOTIDE SEQUENCE [LARGE SCALE GENOMIC DNA]</scope>
    <source>
        <strain evidence="9">SD006</strain>
    </source>
</reference>
<dbReference type="AlphaFoldDB" id="A0A0L8BLG8"/>
<evidence type="ECO:0000256" key="3">
    <source>
        <dbReference type="ARBA" id="ARBA00022692"/>
    </source>
</evidence>
<sequence length="315" mass="35167">MLGEYGIYLIVFFSVLIFTGAASEFVFRRREVGVRISETTVTAGGEDFHLGDGAIVDFGDVENRLIRRYFEITRRDRNANSTQNRLIRAGYFSAGAVTVFQLVRALICIGVLVAVVWALDRFIPEMSGLAGVVVAMFSAGITFVLVNIQIDRRGQAKEREYRRLFPDFMDMLIVCLDAGMSIEAAANRVAREFVHKRQDFGLHLSIMMLEVRGGRRLRDALANLATRLRIDEARALAVLFRQSEELGTSVTQTLRVYSKEMRDLRVVRAEEKANALPIKMLLPLGAFLFPVSLIIVLVPIVIRVVGILTGLKPGG</sequence>
<comment type="subcellular location">
    <subcellularLocation>
        <location evidence="1">Cell membrane</location>
        <topology evidence="1">Multi-pass membrane protein</topology>
    </subcellularLocation>
</comment>
<evidence type="ECO:0000256" key="2">
    <source>
        <dbReference type="ARBA" id="ARBA00022475"/>
    </source>
</evidence>
<dbReference type="Pfam" id="PF00482">
    <property type="entry name" value="T2SSF"/>
    <property type="match status" value="1"/>
</dbReference>
<evidence type="ECO:0000259" key="7">
    <source>
        <dbReference type="Pfam" id="PF00482"/>
    </source>
</evidence>
<accession>A0A0L8BLG8</accession>
<keyword evidence="4 6" id="KW-1133">Transmembrane helix</keyword>
<evidence type="ECO:0000313" key="9">
    <source>
        <dbReference type="Proteomes" id="UP000037425"/>
    </source>
</evidence>
<feature type="transmembrane region" description="Helical" evidence="6">
    <location>
        <begin position="129"/>
        <end position="150"/>
    </location>
</feature>
<evidence type="ECO:0000256" key="6">
    <source>
        <dbReference type="SAM" id="Phobius"/>
    </source>
</evidence>
<comment type="caution">
    <text evidence="8">The sequence shown here is derived from an EMBL/GenBank/DDBJ whole genome shotgun (WGS) entry which is preliminary data.</text>
</comment>
<name>A0A0L8BLG8_ENSAD</name>
<dbReference type="GO" id="GO:0005886">
    <property type="term" value="C:plasma membrane"/>
    <property type="evidence" value="ECO:0007669"/>
    <property type="project" value="UniProtKB-SubCell"/>
</dbReference>
<dbReference type="Proteomes" id="UP000037425">
    <property type="component" value="Unassembled WGS sequence"/>
</dbReference>
<gene>
    <name evidence="8" type="ORF">AC244_22435</name>
</gene>
<dbReference type="RefSeq" id="WP_053251029.1">
    <property type="nucleotide sequence ID" value="NZ_LGAP01000018.1"/>
</dbReference>
<dbReference type="OrthoDB" id="9810662at2"/>
<evidence type="ECO:0000313" key="8">
    <source>
        <dbReference type="EMBL" id="KOF15532.1"/>
    </source>
</evidence>
<feature type="transmembrane region" description="Helical" evidence="6">
    <location>
        <begin position="281"/>
        <end position="302"/>
    </location>
</feature>
<dbReference type="InterPro" id="IPR018076">
    <property type="entry name" value="T2SS_GspF_dom"/>
</dbReference>
<dbReference type="PANTHER" id="PTHR35007">
    <property type="entry name" value="INTEGRAL MEMBRANE PROTEIN-RELATED"/>
    <property type="match status" value="1"/>
</dbReference>
<feature type="domain" description="Type II secretion system protein GspF" evidence="7">
    <location>
        <begin position="168"/>
        <end position="297"/>
    </location>
</feature>
<dbReference type="PATRIC" id="fig|106592.7.peg.2351"/>
<feature type="transmembrane region" description="Helical" evidence="6">
    <location>
        <begin position="6"/>
        <end position="27"/>
    </location>
</feature>
<feature type="transmembrane region" description="Helical" evidence="6">
    <location>
        <begin position="91"/>
        <end position="117"/>
    </location>
</feature>
<proteinExistence type="predicted"/>
<keyword evidence="5 6" id="KW-0472">Membrane</keyword>
<protein>
    <submittedName>
        <fullName evidence="8">Pilus assembly protein TadC</fullName>
    </submittedName>
</protein>
<organism evidence="8 9">
    <name type="scientific">Ensifer adhaerens</name>
    <name type="common">Sinorhizobium morelense</name>
    <dbReference type="NCBI Taxonomy" id="106592"/>
    <lineage>
        <taxon>Bacteria</taxon>
        <taxon>Pseudomonadati</taxon>
        <taxon>Pseudomonadota</taxon>
        <taxon>Alphaproteobacteria</taxon>
        <taxon>Hyphomicrobiales</taxon>
        <taxon>Rhizobiaceae</taxon>
        <taxon>Sinorhizobium/Ensifer group</taxon>
        <taxon>Ensifer</taxon>
    </lineage>
</organism>
<dbReference type="PANTHER" id="PTHR35007:SF2">
    <property type="entry name" value="PILUS ASSEMBLE PROTEIN"/>
    <property type="match status" value="1"/>
</dbReference>
<evidence type="ECO:0000256" key="1">
    <source>
        <dbReference type="ARBA" id="ARBA00004651"/>
    </source>
</evidence>
<keyword evidence="2" id="KW-1003">Cell membrane</keyword>
<evidence type="ECO:0000256" key="5">
    <source>
        <dbReference type="ARBA" id="ARBA00023136"/>
    </source>
</evidence>
<dbReference type="EMBL" id="LGAP01000018">
    <property type="protein sequence ID" value="KOF15532.1"/>
    <property type="molecule type" value="Genomic_DNA"/>
</dbReference>
<evidence type="ECO:0000256" key="4">
    <source>
        <dbReference type="ARBA" id="ARBA00022989"/>
    </source>
</evidence>